<proteinExistence type="predicted"/>
<comment type="caution">
    <text evidence="1">The sequence shown here is derived from an EMBL/GenBank/DDBJ whole genome shotgun (WGS) entry which is preliminary data.</text>
</comment>
<protein>
    <submittedName>
        <fullName evidence="1">DUF1919 domain-containing protein</fullName>
    </submittedName>
</protein>
<reference evidence="1" key="1">
    <citation type="submission" date="2024-02" db="EMBL/GenBank/DDBJ databases">
        <authorList>
            <consortium name="Clinical and Environmental Microbiology Branch: Whole genome sequencing antimicrobial resistance pathogens in the healthcare setting"/>
        </authorList>
    </citation>
    <scope>NUCLEOTIDE SEQUENCE</scope>
    <source>
        <strain evidence="1">2020GO-00142</strain>
    </source>
</reference>
<accession>A0AAI9MTY1</accession>
<dbReference type="SUPFAM" id="SSF142795">
    <property type="entry name" value="CAC2185-like"/>
    <property type="match status" value="1"/>
</dbReference>
<dbReference type="InterPro" id="IPR037226">
    <property type="entry name" value="CAC2185-like_sf"/>
</dbReference>
<sequence>MFSYLRYKINKIAKRQTITDSLDKFFLKNKKIAIVSNNCWNIGVYKNLNLKFNTPFIGLAIYPKDFIKLISNLEYYLKNPLQAEHFLHETEYVDNRGNSYPVAILHGVTIHFIHYKNALEAVEKWNRRCSRLLDFIQNNSIDDVIFKCCDMDFKEQDNIIKFNELRFRRKIYIQNRQNSILLNRDGTFPDGIQLYKIRILYYLKFLYLFKGL</sequence>
<dbReference type="Pfam" id="PF08942">
    <property type="entry name" value="DUF1919"/>
    <property type="match status" value="1"/>
</dbReference>
<name>A0AAI9MTY1_PROST</name>
<dbReference type="AlphaFoldDB" id="A0AAI9MTY1"/>
<gene>
    <name evidence="1" type="ORF">JRA39_000377</name>
</gene>
<organism evidence="1">
    <name type="scientific">Providencia stuartii</name>
    <dbReference type="NCBI Taxonomy" id="588"/>
    <lineage>
        <taxon>Bacteria</taxon>
        <taxon>Pseudomonadati</taxon>
        <taxon>Pseudomonadota</taxon>
        <taxon>Gammaproteobacteria</taxon>
        <taxon>Enterobacterales</taxon>
        <taxon>Morganellaceae</taxon>
        <taxon>Providencia</taxon>
    </lineage>
</organism>
<dbReference type="InterPro" id="IPR015037">
    <property type="entry name" value="DUF1919"/>
</dbReference>
<dbReference type="EMBL" id="AAZDVE040000002">
    <property type="protein sequence ID" value="EMP9431382.1"/>
    <property type="molecule type" value="Genomic_DNA"/>
</dbReference>
<evidence type="ECO:0000313" key="1">
    <source>
        <dbReference type="EMBL" id="EMP9431382.1"/>
    </source>
</evidence>